<organism evidence="3 4">
    <name type="scientific">Capsulimonas corticalis</name>
    <dbReference type="NCBI Taxonomy" id="2219043"/>
    <lineage>
        <taxon>Bacteria</taxon>
        <taxon>Bacillati</taxon>
        <taxon>Armatimonadota</taxon>
        <taxon>Armatimonadia</taxon>
        <taxon>Capsulimonadales</taxon>
        <taxon>Capsulimonadaceae</taxon>
        <taxon>Capsulimonas</taxon>
    </lineage>
</organism>
<dbReference type="GO" id="GO:0004565">
    <property type="term" value="F:beta-galactosidase activity"/>
    <property type="evidence" value="ECO:0007669"/>
    <property type="project" value="InterPro"/>
</dbReference>
<dbReference type="Gene3D" id="3.20.20.80">
    <property type="entry name" value="Glycosidases"/>
    <property type="match status" value="1"/>
</dbReference>
<proteinExistence type="predicted"/>
<reference evidence="3 4" key="1">
    <citation type="journal article" date="2019" name="Int. J. Syst. Evol. Microbiol.">
        <title>Capsulimonas corticalis gen. nov., sp. nov., an aerobic capsulated bacterium, of a novel bacterial order, Capsulimonadales ord. nov., of the class Armatimonadia of the phylum Armatimonadetes.</title>
        <authorList>
            <person name="Li J."/>
            <person name="Kudo C."/>
            <person name="Tonouchi A."/>
        </authorList>
    </citation>
    <scope>NUCLEOTIDE SEQUENCE [LARGE SCALE GENOMIC DNA]</scope>
    <source>
        <strain evidence="3 4">AX-7</strain>
    </source>
</reference>
<dbReference type="Pfam" id="PF02449">
    <property type="entry name" value="Glyco_hydro_42"/>
    <property type="match status" value="1"/>
</dbReference>
<dbReference type="RefSeq" id="WP_165864074.1">
    <property type="nucleotide sequence ID" value="NZ_AP025739.1"/>
</dbReference>
<dbReference type="GO" id="GO:0009341">
    <property type="term" value="C:beta-galactosidase complex"/>
    <property type="evidence" value="ECO:0007669"/>
    <property type="project" value="InterPro"/>
</dbReference>
<name>A0A402CTG9_9BACT</name>
<dbReference type="GO" id="GO:0005975">
    <property type="term" value="P:carbohydrate metabolic process"/>
    <property type="evidence" value="ECO:0007669"/>
    <property type="project" value="InterPro"/>
</dbReference>
<dbReference type="Pfam" id="PF18120">
    <property type="entry name" value="DUF5597"/>
    <property type="match status" value="1"/>
</dbReference>
<dbReference type="SUPFAM" id="SSF51445">
    <property type="entry name" value="(Trans)glycosidases"/>
    <property type="match status" value="1"/>
</dbReference>
<keyword evidence="2" id="KW-0326">Glycosidase</keyword>
<evidence type="ECO:0000313" key="3">
    <source>
        <dbReference type="EMBL" id="BDI30717.1"/>
    </source>
</evidence>
<dbReference type="Proteomes" id="UP000287394">
    <property type="component" value="Chromosome"/>
</dbReference>
<keyword evidence="1" id="KW-0378">Hydrolase</keyword>
<dbReference type="FunFam" id="3.20.20.80:FF:000135">
    <property type="entry name" value="Beta-galactosidase, putative, bgl35A"/>
    <property type="match status" value="1"/>
</dbReference>
<protein>
    <submittedName>
        <fullName evidence="3">Beta-galactosidase</fullName>
    </submittedName>
</protein>
<dbReference type="Gene3D" id="2.60.220.20">
    <property type="entry name" value="putative beta-Galactosidase from caulobacter crescentus"/>
    <property type="match status" value="1"/>
</dbReference>
<dbReference type="InterPro" id="IPR040719">
    <property type="entry name" value="DUF5597"/>
</dbReference>
<accession>A0A402CTG9</accession>
<evidence type="ECO:0000256" key="1">
    <source>
        <dbReference type="ARBA" id="ARBA00022801"/>
    </source>
</evidence>
<keyword evidence="4" id="KW-1185">Reference proteome</keyword>
<dbReference type="InterPro" id="IPR013529">
    <property type="entry name" value="Glyco_hydro_42_N"/>
</dbReference>
<evidence type="ECO:0000256" key="2">
    <source>
        <dbReference type="ARBA" id="ARBA00023295"/>
    </source>
</evidence>
<dbReference type="InterPro" id="IPR017853">
    <property type="entry name" value="GH"/>
</dbReference>
<evidence type="ECO:0000313" key="4">
    <source>
        <dbReference type="Proteomes" id="UP000287394"/>
    </source>
</evidence>
<dbReference type="EMBL" id="AP025739">
    <property type="protein sequence ID" value="BDI30717.1"/>
    <property type="molecule type" value="Genomic_DNA"/>
</dbReference>
<dbReference type="KEGG" id="ccot:CCAX7_27680"/>
<dbReference type="AlphaFoldDB" id="A0A402CTG9"/>
<gene>
    <name evidence="3" type="ORF">CCAX7_27680</name>
</gene>
<sequence length="526" mass="57143">MKPLPYLQRADGGAQLIVDGAPFLMLGGEVHNSSSSSLAYMERVWERMTSLHCNTALTPVSWELIEPVEGEFDFRLVDGLLEGARRHGMRLVPLWFGAFKNGRSTYAPEWVKTNPARFIHAQSRPGHDVLPLSSFCEETVQADARAFAALMRHLREVDSERRTVVMMQVENEVGLMRAQRDYSAPAERVFSQPVPSSLIGSLQENAGALHPGLAHARLNSGPNAMWADIFGSDASEAFMSWGFGRFVGRVAEAGRAEYPLPHFANAWLVQYEGQPPGEYPNGGPVSRMMDIWRAAAPAIELLAPDIYIDDFACVCADYARNGNPLFIPEARRDHTAPACAFYAIGEHSALGFSPFGIESIGGALEEVIAGPVADASLGIQTDPSGSLLAQSYRLLSGMAPVLAPHFNTNTMRGILQTPAPEAGLDLGGFRLQIRFPKALAPGQPPAGGLIITLGPGDYLIAGFGFSVQFHADPHTPGEVDFLDITEGDYADGQWIPGRRLNGDEYAVQLGAAPCVRRARVYQHHPQ</sequence>